<dbReference type="Proteomes" id="UP001516400">
    <property type="component" value="Unassembled WGS sequence"/>
</dbReference>
<accession>A0ABD2MS27</accession>
<dbReference type="GO" id="GO:0005856">
    <property type="term" value="C:cytoskeleton"/>
    <property type="evidence" value="ECO:0007669"/>
    <property type="project" value="UniProtKB-SubCell"/>
</dbReference>
<dbReference type="AlphaFoldDB" id="A0ABD2MS27"/>
<dbReference type="Pfam" id="PF14886">
    <property type="entry name" value="FAM183"/>
    <property type="match status" value="1"/>
</dbReference>
<keyword evidence="8" id="KW-1185">Reference proteome</keyword>
<dbReference type="InterPro" id="IPR029214">
    <property type="entry name" value="CFAP144"/>
</dbReference>
<dbReference type="GO" id="GO:0005929">
    <property type="term" value="C:cilium"/>
    <property type="evidence" value="ECO:0007669"/>
    <property type="project" value="UniProtKB-SubCell"/>
</dbReference>
<organism evidence="7 8">
    <name type="scientific">Cryptolaemus montrouzieri</name>
    <dbReference type="NCBI Taxonomy" id="559131"/>
    <lineage>
        <taxon>Eukaryota</taxon>
        <taxon>Metazoa</taxon>
        <taxon>Ecdysozoa</taxon>
        <taxon>Arthropoda</taxon>
        <taxon>Hexapoda</taxon>
        <taxon>Insecta</taxon>
        <taxon>Pterygota</taxon>
        <taxon>Neoptera</taxon>
        <taxon>Endopterygota</taxon>
        <taxon>Coleoptera</taxon>
        <taxon>Polyphaga</taxon>
        <taxon>Cucujiformia</taxon>
        <taxon>Coccinelloidea</taxon>
        <taxon>Coccinellidae</taxon>
        <taxon>Scymninae</taxon>
        <taxon>Scymnini</taxon>
        <taxon>Cryptolaemus</taxon>
    </lineage>
</organism>
<protein>
    <submittedName>
        <fullName evidence="7">Uncharacterized protein</fullName>
    </submittedName>
</protein>
<comment type="caution">
    <text evidence="7">The sequence shown here is derived from an EMBL/GenBank/DDBJ whole genome shotgun (WGS) entry which is preliminary data.</text>
</comment>
<sequence>MSRDKCALKGMMTKNYETKYVRTELPILISPKFYSKNQEEHVDSEKIERIKRSLETVSPNEQFEKPLTENQKYGWYNVKFSNLTPSDPNLDFRFKRNQFVFEHLMNYAKIRE</sequence>
<evidence type="ECO:0000256" key="5">
    <source>
        <dbReference type="ARBA" id="ARBA00023273"/>
    </source>
</evidence>
<keyword evidence="4" id="KW-0206">Cytoskeleton</keyword>
<comment type="similarity">
    <text evidence="6">Belongs to the CFAP144 family.</text>
</comment>
<evidence type="ECO:0000256" key="1">
    <source>
        <dbReference type="ARBA" id="ARBA00004138"/>
    </source>
</evidence>
<comment type="subcellular location">
    <subcellularLocation>
        <location evidence="1">Cell projection</location>
        <location evidence="1">Cilium</location>
    </subcellularLocation>
    <subcellularLocation>
        <location evidence="2">Cytoplasm</location>
        <location evidence="2">Cytoskeleton</location>
    </subcellularLocation>
</comment>
<keyword evidence="5" id="KW-0966">Cell projection</keyword>
<keyword evidence="3" id="KW-0963">Cytoplasm</keyword>
<reference evidence="7 8" key="1">
    <citation type="journal article" date="2021" name="BMC Biol.">
        <title>Horizontally acquired antibacterial genes associated with adaptive radiation of ladybird beetles.</title>
        <authorList>
            <person name="Li H.S."/>
            <person name="Tang X.F."/>
            <person name="Huang Y.H."/>
            <person name="Xu Z.Y."/>
            <person name="Chen M.L."/>
            <person name="Du X.Y."/>
            <person name="Qiu B.Y."/>
            <person name="Chen P.T."/>
            <person name="Zhang W."/>
            <person name="Slipinski A."/>
            <person name="Escalona H.E."/>
            <person name="Waterhouse R.M."/>
            <person name="Zwick A."/>
            <person name="Pang H."/>
        </authorList>
    </citation>
    <scope>NUCLEOTIDE SEQUENCE [LARGE SCALE GENOMIC DNA]</scope>
    <source>
        <strain evidence="7">SYSU2018</strain>
    </source>
</reference>
<evidence type="ECO:0000313" key="7">
    <source>
        <dbReference type="EMBL" id="KAL3269223.1"/>
    </source>
</evidence>
<name>A0ABD2MS27_9CUCU</name>
<evidence type="ECO:0000256" key="4">
    <source>
        <dbReference type="ARBA" id="ARBA00023212"/>
    </source>
</evidence>
<evidence type="ECO:0000256" key="6">
    <source>
        <dbReference type="ARBA" id="ARBA00034777"/>
    </source>
</evidence>
<evidence type="ECO:0000313" key="8">
    <source>
        <dbReference type="Proteomes" id="UP001516400"/>
    </source>
</evidence>
<evidence type="ECO:0000256" key="3">
    <source>
        <dbReference type="ARBA" id="ARBA00022490"/>
    </source>
</evidence>
<gene>
    <name evidence="7" type="ORF">HHI36_008305</name>
</gene>
<proteinExistence type="inferred from homology"/>
<dbReference type="EMBL" id="JABFTP020000021">
    <property type="protein sequence ID" value="KAL3269223.1"/>
    <property type="molecule type" value="Genomic_DNA"/>
</dbReference>
<evidence type="ECO:0000256" key="2">
    <source>
        <dbReference type="ARBA" id="ARBA00004245"/>
    </source>
</evidence>